<dbReference type="EMBL" id="VLNY01000028">
    <property type="protein sequence ID" value="KAA0016345.1"/>
    <property type="molecule type" value="Genomic_DNA"/>
</dbReference>
<keyword evidence="2 5" id="KW-0378">Hydrolase</keyword>
<comment type="similarity">
    <text evidence="1">Belongs to the 'GDXG' lipolytic enzyme family.</text>
</comment>
<gene>
    <name evidence="5" type="ORF">FOY51_26355</name>
</gene>
<comment type="caution">
    <text evidence="5">The sequence shown here is derived from an EMBL/GenBank/DDBJ whole genome shotgun (WGS) entry which is preliminary data.</text>
</comment>
<keyword evidence="6" id="KW-1185">Reference proteome</keyword>
<evidence type="ECO:0000256" key="3">
    <source>
        <dbReference type="SAM" id="MobiDB-lite"/>
    </source>
</evidence>
<dbReference type="InterPro" id="IPR029058">
    <property type="entry name" value="AB_hydrolase_fold"/>
</dbReference>
<protein>
    <submittedName>
        <fullName evidence="5">Alpha/beta hydrolase</fullName>
    </submittedName>
</protein>
<name>A0A5A7S2S2_9NOCA</name>
<evidence type="ECO:0000313" key="6">
    <source>
        <dbReference type="Proteomes" id="UP000322244"/>
    </source>
</evidence>
<evidence type="ECO:0000256" key="1">
    <source>
        <dbReference type="ARBA" id="ARBA00010515"/>
    </source>
</evidence>
<dbReference type="PANTHER" id="PTHR48081:SF30">
    <property type="entry name" value="ACETYL-HYDROLASE LIPR-RELATED"/>
    <property type="match status" value="1"/>
</dbReference>
<sequence>MPNYSSTPPISLPDQTLETTTPRKRVAGADLTPLFVREWHHGASAQSKLVSVFASRLIRPALGVWAHNTQRAWPSIVDRVAAWLPAPARTSVLPVQLPQCEGEWVRADGADTSRAILYLHGGAFIACGLNTHRGTVARLSKFSGAPALNVEYRMLPGHPVTTALQDCLDGYRHLLDIGYGSADITICGDSAGGYLVFMTALQLLNENIPAPAGLAVFSPLTDADIAHKVADSANSDNTMFSHDAVVALAKHIETSQAAVSVDCTAGPLLSPVEQDLSGMPPVLIHVGENELLRADAEMMAQRLIEAGTPCELHVWDRQVHDFPLSAKITPEGEAALRSTGRFVRRVTGLESTNRLAQRNSHHHRRA</sequence>
<dbReference type="AlphaFoldDB" id="A0A5A7S2S2"/>
<evidence type="ECO:0000259" key="4">
    <source>
        <dbReference type="Pfam" id="PF07859"/>
    </source>
</evidence>
<evidence type="ECO:0000256" key="2">
    <source>
        <dbReference type="ARBA" id="ARBA00022801"/>
    </source>
</evidence>
<feature type="compositionally biased region" description="Polar residues" evidence="3">
    <location>
        <begin position="1"/>
        <end position="20"/>
    </location>
</feature>
<organism evidence="5 6">
    <name type="scientific">Antrihabitans cavernicola</name>
    <dbReference type="NCBI Taxonomy" id="2495913"/>
    <lineage>
        <taxon>Bacteria</taxon>
        <taxon>Bacillati</taxon>
        <taxon>Actinomycetota</taxon>
        <taxon>Actinomycetes</taxon>
        <taxon>Mycobacteriales</taxon>
        <taxon>Nocardiaceae</taxon>
        <taxon>Antrihabitans</taxon>
    </lineage>
</organism>
<dbReference type="Proteomes" id="UP000322244">
    <property type="component" value="Unassembled WGS sequence"/>
</dbReference>
<dbReference type="OrthoDB" id="128186at2"/>
<dbReference type="GO" id="GO:0004806">
    <property type="term" value="F:triacylglycerol lipase activity"/>
    <property type="evidence" value="ECO:0007669"/>
    <property type="project" value="TreeGrafter"/>
</dbReference>
<evidence type="ECO:0000313" key="5">
    <source>
        <dbReference type="EMBL" id="KAA0016345.1"/>
    </source>
</evidence>
<accession>A0A5A7S2S2</accession>
<dbReference type="PANTHER" id="PTHR48081">
    <property type="entry name" value="AB HYDROLASE SUPERFAMILY PROTEIN C4A8.06C"/>
    <property type="match status" value="1"/>
</dbReference>
<dbReference type="InterPro" id="IPR013094">
    <property type="entry name" value="AB_hydrolase_3"/>
</dbReference>
<dbReference type="Gene3D" id="3.40.50.1820">
    <property type="entry name" value="alpha/beta hydrolase"/>
    <property type="match status" value="1"/>
</dbReference>
<proteinExistence type="inferred from homology"/>
<dbReference type="SUPFAM" id="SSF53474">
    <property type="entry name" value="alpha/beta-Hydrolases"/>
    <property type="match status" value="1"/>
</dbReference>
<feature type="region of interest" description="Disordered" evidence="3">
    <location>
        <begin position="1"/>
        <end position="23"/>
    </location>
</feature>
<dbReference type="Pfam" id="PF07859">
    <property type="entry name" value="Abhydrolase_3"/>
    <property type="match status" value="1"/>
</dbReference>
<feature type="domain" description="Alpha/beta hydrolase fold-3" evidence="4">
    <location>
        <begin position="116"/>
        <end position="323"/>
    </location>
</feature>
<dbReference type="InterPro" id="IPR050300">
    <property type="entry name" value="GDXG_lipolytic_enzyme"/>
</dbReference>
<reference evidence="5 6" key="1">
    <citation type="submission" date="2019-07" db="EMBL/GenBank/DDBJ databases">
        <title>Rhodococcus cavernicolus sp. nov., isolated from a cave.</title>
        <authorList>
            <person name="Lee S.D."/>
        </authorList>
    </citation>
    <scope>NUCLEOTIDE SEQUENCE [LARGE SCALE GENOMIC DNA]</scope>
    <source>
        <strain evidence="5 6">C1-24</strain>
    </source>
</reference>